<feature type="domain" description="Rhodanese" evidence="3">
    <location>
        <begin position="263"/>
        <end position="307"/>
    </location>
</feature>
<feature type="compositionally biased region" description="Basic residues" evidence="2">
    <location>
        <begin position="138"/>
        <end position="147"/>
    </location>
</feature>
<evidence type="ECO:0000313" key="5">
    <source>
        <dbReference type="Proteomes" id="UP000050554"/>
    </source>
</evidence>
<evidence type="ECO:0000256" key="2">
    <source>
        <dbReference type="SAM" id="MobiDB-lite"/>
    </source>
</evidence>
<comment type="caution">
    <text evidence="4">The sequence shown here is derived from an EMBL/GenBank/DDBJ whole genome shotgun (WGS) entry which is preliminary data.</text>
</comment>
<evidence type="ECO:0000259" key="3">
    <source>
        <dbReference type="PROSITE" id="PS50206"/>
    </source>
</evidence>
<dbReference type="SUPFAM" id="SSF51905">
    <property type="entry name" value="FAD/NAD(P)-binding domain"/>
    <property type="match status" value="1"/>
</dbReference>
<dbReference type="AlphaFoldDB" id="A0A0P9YDV8"/>
<dbReference type="Proteomes" id="UP000050554">
    <property type="component" value="Unassembled WGS sequence"/>
</dbReference>
<name>A0A0P9YDV8_PSESI</name>
<dbReference type="EMBL" id="LJRF01000178">
    <property type="protein sequence ID" value="KPY43966.1"/>
    <property type="molecule type" value="Genomic_DNA"/>
</dbReference>
<dbReference type="InterPro" id="IPR006076">
    <property type="entry name" value="FAD-dep_OxRdtase"/>
</dbReference>
<dbReference type="PATRIC" id="fig|55398.3.peg.193"/>
<reference evidence="4 5" key="1">
    <citation type="submission" date="2015-09" db="EMBL/GenBank/DDBJ databases">
        <title>Genome announcement of multiple Pseudomonas syringae strains.</title>
        <authorList>
            <person name="Thakur S."/>
            <person name="Wang P.W."/>
            <person name="Gong Y."/>
            <person name="Weir B.S."/>
            <person name="Guttman D.S."/>
        </authorList>
    </citation>
    <scope>NUCLEOTIDE SEQUENCE [LARGE SCALE GENOMIC DNA]</scope>
    <source>
        <strain evidence="4 5">ICMP3882</strain>
    </source>
</reference>
<keyword evidence="1" id="KW-0560">Oxidoreductase</keyword>
<protein>
    <submittedName>
        <fullName evidence="4">Sarcosine oxidase subunit beta</fullName>
    </submittedName>
</protein>
<feature type="region of interest" description="Disordered" evidence="2">
    <location>
        <begin position="1"/>
        <end position="21"/>
    </location>
</feature>
<proteinExistence type="predicted"/>
<dbReference type="InterPro" id="IPR001763">
    <property type="entry name" value="Rhodanese-like_dom"/>
</dbReference>
<evidence type="ECO:0000313" key="4">
    <source>
        <dbReference type="EMBL" id="KPY43966.1"/>
    </source>
</evidence>
<dbReference type="PANTHER" id="PTHR13847">
    <property type="entry name" value="SARCOSINE DEHYDROGENASE-RELATED"/>
    <property type="match status" value="1"/>
</dbReference>
<gene>
    <name evidence="4" type="ORF">ALO47_04415</name>
</gene>
<feature type="compositionally biased region" description="Basic and acidic residues" evidence="2">
    <location>
        <begin position="202"/>
        <end position="217"/>
    </location>
</feature>
<dbReference type="GO" id="GO:0005737">
    <property type="term" value="C:cytoplasm"/>
    <property type="evidence" value="ECO:0007669"/>
    <property type="project" value="TreeGrafter"/>
</dbReference>
<accession>A0A0P9YDV8</accession>
<evidence type="ECO:0000256" key="1">
    <source>
        <dbReference type="ARBA" id="ARBA00023002"/>
    </source>
</evidence>
<dbReference type="Gene3D" id="3.30.9.10">
    <property type="entry name" value="D-Amino Acid Oxidase, subunit A, domain 2"/>
    <property type="match status" value="1"/>
</dbReference>
<dbReference type="GO" id="GO:0016491">
    <property type="term" value="F:oxidoreductase activity"/>
    <property type="evidence" value="ECO:0007669"/>
    <property type="project" value="UniProtKB-KW"/>
</dbReference>
<dbReference type="Gene3D" id="3.50.50.60">
    <property type="entry name" value="FAD/NAD(P)-binding domain"/>
    <property type="match status" value="1"/>
</dbReference>
<feature type="compositionally biased region" description="Basic and acidic residues" evidence="2">
    <location>
        <begin position="148"/>
        <end position="166"/>
    </location>
</feature>
<feature type="region of interest" description="Disordered" evidence="2">
    <location>
        <begin position="45"/>
        <end position="224"/>
    </location>
</feature>
<dbReference type="SUPFAM" id="SSF54373">
    <property type="entry name" value="FAD-linked reductases, C-terminal domain"/>
    <property type="match status" value="1"/>
</dbReference>
<dbReference type="InterPro" id="IPR036188">
    <property type="entry name" value="FAD/NAD-bd_sf"/>
</dbReference>
<dbReference type="Pfam" id="PF01266">
    <property type="entry name" value="DAO"/>
    <property type="match status" value="1"/>
</dbReference>
<dbReference type="PROSITE" id="PS50206">
    <property type="entry name" value="RHODANESE_3"/>
    <property type="match status" value="1"/>
</dbReference>
<dbReference type="PANTHER" id="PTHR13847:SF287">
    <property type="entry name" value="FAD-DEPENDENT OXIDOREDUCTASE DOMAIN-CONTAINING PROTEIN 1"/>
    <property type="match status" value="1"/>
</dbReference>
<organism evidence="4 5">
    <name type="scientific">Pseudomonas syringae pv. ribicola</name>
    <dbReference type="NCBI Taxonomy" id="55398"/>
    <lineage>
        <taxon>Bacteria</taxon>
        <taxon>Pseudomonadati</taxon>
        <taxon>Pseudomonadota</taxon>
        <taxon>Gammaproteobacteria</taxon>
        <taxon>Pseudomonadales</taxon>
        <taxon>Pseudomonadaceae</taxon>
        <taxon>Pseudomonas</taxon>
    </lineage>
</organism>
<sequence length="644" mass="71058">MGVPPARRQLTGPRAGGDCRAQCRPEREWHSAATAAACTHRRSLRAAGHRPGQGRRWFSQRKRRRSESGPRGADALHTQWLHAPVTGNLRRPDGQACSGDRSLQHCRKTHGRPAPSGALLGHHRAFAQHGRQGPVPTGRHRGRRRRPSAHDRRQLAQARRSGDRCRHQPHSGSGPKPTGRRRGFRQCLERGVGHHPGARRRRPDDHRLSHEKHRDRCPPAVPCATQPIGGRMPFNLLKYGLSPEYPVDVDLPAPKELKKAYDVVIIGGGGHGLATAYYLSRYHGITNIAVLEKGYLGGGNTARNTAVIRSNYLTSEGVRFYAESVKMFQGLSNEFDFNIMYSERGQLTLAHTDATVRSFRQRAEVNKHFGGRTEMIDRQQIRELVPSLNLDPGHLPVLAGLWHIDGGTARHDAVAWGYAKQAAKRGVEIHQLTEVQELVIENGAITAVKTNRGTIQCGCAVQAVAGMSSQMMKKAGIRSPIQTFPLQAMVTQPFKPFLDPLVSSSALHCYVQQTSRGEVVFGGGSDPYPLFNTRSTLDLKESLLAHAIEMFPFLANAKLMRQWAGITDMTPDYSPIMGLSPVKNYYLDAGWGTWGFKATPICGKTMAELVASGGKVPELIRPFALERFSTFQQVNEMGATAASH</sequence>